<dbReference type="GO" id="GO:0046872">
    <property type="term" value="F:metal ion binding"/>
    <property type="evidence" value="ECO:0007669"/>
    <property type="project" value="UniProtKB-KW"/>
</dbReference>
<dbReference type="Ensembl" id="ENSSGRT00000104194.1">
    <property type="protein sequence ID" value="ENSSGRP00000097943.1"/>
    <property type="gene ID" value="ENSSGRG00000048864.1"/>
</dbReference>
<evidence type="ECO:0000259" key="7">
    <source>
        <dbReference type="Pfam" id="PF08652"/>
    </source>
</evidence>
<keyword evidence="5" id="KW-0378">Hydrolase</keyword>
<keyword evidence="5" id="KW-0540">Nuclease</keyword>
<protein>
    <recommendedName>
        <fullName evidence="5">Decapping nuclease</fullName>
        <ecNumber evidence="5">3.6.1.-</ecNumber>
    </recommendedName>
</protein>
<dbReference type="GO" id="GO:0004518">
    <property type="term" value="F:nuclease activity"/>
    <property type="evidence" value="ECO:0007669"/>
    <property type="project" value="UniProtKB-KW"/>
</dbReference>
<reference evidence="8" key="1">
    <citation type="submission" date="2025-08" db="UniProtKB">
        <authorList>
            <consortium name="Ensembl"/>
        </authorList>
    </citation>
    <scope>IDENTIFICATION</scope>
</reference>
<sequence>NGIFADYQTNKRHRSSDEGQHRAAETLSAHRQLYERHFPLYKQPVEVGCFSLDSRRSFSNDQRQLLIECVCSALGVDFVTWRGHLTKVLTTPYETQEGWMLAASKFRGSIYISEVETEAARVNRETRSQRQEEMMYWGYKFEQYICADDVDGTPNPGGVVNTNEAFCTVVQTRLADHKLLFSGEVDCRVKDPDAPPAPGCYVELKTSAEICTPKQRSNFHRYKLLKWWAQSFLPGVPQIVAGFRDHDGIVVTVETFPTSKISQLIKNEFNCWKPTVCMNFCNDFLSFVKSVVKEDDPRLVYLFTWDPHRDVTYAVHRDSQYTFLPEWYIKDMSSPHSSHH</sequence>
<dbReference type="PANTHER" id="PTHR12395:SF9">
    <property type="entry name" value="DECAPPING AND EXORIBONUCLEASE PROTEIN"/>
    <property type="match status" value="1"/>
</dbReference>
<dbReference type="GO" id="GO:0000956">
    <property type="term" value="P:nuclear-transcribed mRNA catabolic process"/>
    <property type="evidence" value="ECO:0007669"/>
    <property type="project" value="TreeGrafter"/>
</dbReference>
<dbReference type="GO" id="GO:0110155">
    <property type="term" value="P:NAD-cap decapping"/>
    <property type="evidence" value="ECO:0007669"/>
    <property type="project" value="TreeGrafter"/>
</dbReference>
<dbReference type="GO" id="GO:0005634">
    <property type="term" value="C:nucleus"/>
    <property type="evidence" value="ECO:0007669"/>
    <property type="project" value="UniProtKB-SubCell"/>
</dbReference>
<dbReference type="EC" id="3.6.1.-" evidence="5"/>
<evidence type="ECO:0000256" key="1">
    <source>
        <dbReference type="ARBA" id="ARBA00006562"/>
    </source>
</evidence>
<dbReference type="GO" id="GO:0003723">
    <property type="term" value="F:RNA binding"/>
    <property type="evidence" value="ECO:0007669"/>
    <property type="project" value="UniProtKB-KW"/>
</dbReference>
<keyword evidence="5" id="KW-0694">RNA-binding</keyword>
<comment type="catalytic activity">
    <reaction evidence="2">
        <text>a 5'-end FAD-phospho-ribonucleoside in mRNA + H2O = a 5'-end phospho-ribonucleoside in mRNA + FAD + H(+)</text>
        <dbReference type="Rhea" id="RHEA:67492"/>
        <dbReference type="Rhea" id="RHEA-COMP:15692"/>
        <dbReference type="Rhea" id="RHEA-COMP:17275"/>
        <dbReference type="ChEBI" id="CHEBI:15377"/>
        <dbReference type="ChEBI" id="CHEBI:15378"/>
        <dbReference type="ChEBI" id="CHEBI:57692"/>
        <dbReference type="ChEBI" id="CHEBI:138282"/>
        <dbReference type="ChEBI" id="CHEBI:172372"/>
    </reaction>
    <physiologicalReaction direction="left-to-right" evidence="2">
        <dbReference type="Rhea" id="RHEA:67493"/>
    </physiologicalReaction>
</comment>
<comment type="catalytic activity">
    <reaction evidence="4">
        <text>a 5'-end NAD(+)-phospho-ribonucleoside in snoRNA + H2O = a 5'-end phospho-ribonucleoside in snoRNA + NAD(+) + H(+)</text>
        <dbReference type="Rhea" id="RHEA:60892"/>
        <dbReference type="Rhea" id="RHEA-COMP:15699"/>
        <dbReference type="Rhea" id="RHEA-COMP:15700"/>
        <dbReference type="ChEBI" id="CHEBI:15377"/>
        <dbReference type="ChEBI" id="CHEBI:15378"/>
        <dbReference type="ChEBI" id="CHEBI:57540"/>
        <dbReference type="ChEBI" id="CHEBI:138282"/>
        <dbReference type="ChEBI" id="CHEBI:144029"/>
    </reaction>
    <physiologicalReaction direction="left-to-right" evidence="4">
        <dbReference type="Rhea" id="RHEA:60893"/>
    </physiologicalReaction>
</comment>
<keyword evidence="5" id="KW-0479">Metal-binding</keyword>
<evidence type="ECO:0000256" key="3">
    <source>
        <dbReference type="ARBA" id="ARBA00024564"/>
    </source>
</evidence>
<dbReference type="InterPro" id="IPR013961">
    <property type="entry name" value="RAI1"/>
</dbReference>
<keyword evidence="5" id="KW-0539">Nucleus</keyword>
<evidence type="ECO:0000313" key="8">
    <source>
        <dbReference type="Ensembl" id="ENSSGRP00000097943.1"/>
    </source>
</evidence>
<dbReference type="InterPro" id="IPR039039">
    <property type="entry name" value="RAI1-like_fam"/>
</dbReference>
<dbReference type="PANTHER" id="PTHR12395">
    <property type="entry name" value="DOM-3 RELATED"/>
    <property type="match status" value="1"/>
</dbReference>
<evidence type="ECO:0000256" key="5">
    <source>
        <dbReference type="RuleBase" id="RU367113"/>
    </source>
</evidence>
<comment type="cofactor">
    <cofactor evidence="5">
        <name>Mg(2+)</name>
        <dbReference type="ChEBI" id="CHEBI:18420"/>
    </cofactor>
    <text evidence="5">Binds 2 magnesium ions.</text>
</comment>
<gene>
    <name evidence="8" type="primary">dxo</name>
</gene>
<accession>A0A672S8B5</accession>
<comment type="function">
    <text evidence="5">Decapping enzyme for NAD-capped RNAs: specifically hydrolyzes the nicotinamide adenine dinucleotide (NAD) cap from a subset of RNAs by removing the entire NAD moiety from the 5'-end of an NAD-capped RNA.</text>
</comment>
<dbReference type="GO" id="GO:0000166">
    <property type="term" value="F:nucleotide binding"/>
    <property type="evidence" value="ECO:0007669"/>
    <property type="project" value="UniProtKB-KW"/>
</dbReference>
<dbReference type="Pfam" id="PF08652">
    <property type="entry name" value="RAI1"/>
    <property type="match status" value="1"/>
</dbReference>
<keyword evidence="5" id="KW-0547">Nucleotide-binding</keyword>
<dbReference type="GO" id="GO:0005829">
    <property type="term" value="C:cytosol"/>
    <property type="evidence" value="ECO:0007669"/>
    <property type="project" value="TreeGrafter"/>
</dbReference>
<evidence type="ECO:0000256" key="4">
    <source>
        <dbReference type="ARBA" id="ARBA00049418"/>
    </source>
</evidence>
<name>A0A672S8B5_SINGR</name>
<dbReference type="OMA" id="KNRTMAW"/>
<feature type="region of interest" description="Disordered" evidence="6">
    <location>
        <begin position="1"/>
        <end position="21"/>
    </location>
</feature>
<comment type="similarity">
    <text evidence="1 5">Belongs to the DXO/Dom3Z family.</text>
</comment>
<keyword evidence="5" id="KW-0460">Magnesium</keyword>
<dbReference type="InParanoid" id="A0A672S8B5"/>
<comment type="catalytic activity">
    <reaction evidence="3">
        <text>a 5'-end CoA-ribonucleoside in mRNA + H2O = 3'-dephospho-CoA + a 5'-end phospho-ribonucleoside in mRNA + H(+)</text>
        <dbReference type="Rhea" id="RHEA:67496"/>
        <dbReference type="Rhea" id="RHEA-COMP:15692"/>
        <dbReference type="Rhea" id="RHEA-COMP:17276"/>
        <dbReference type="ChEBI" id="CHEBI:15377"/>
        <dbReference type="ChEBI" id="CHEBI:15378"/>
        <dbReference type="ChEBI" id="CHEBI:57328"/>
        <dbReference type="ChEBI" id="CHEBI:138282"/>
        <dbReference type="ChEBI" id="CHEBI:172371"/>
    </reaction>
    <physiologicalReaction direction="left-to-right" evidence="3">
        <dbReference type="Rhea" id="RHEA:67497"/>
    </physiologicalReaction>
</comment>
<dbReference type="AlphaFoldDB" id="A0A672S8B5"/>
<reference evidence="8" key="2">
    <citation type="submission" date="2025-09" db="UniProtKB">
        <authorList>
            <consortium name="Ensembl"/>
        </authorList>
    </citation>
    <scope>IDENTIFICATION</scope>
</reference>
<evidence type="ECO:0000313" key="9">
    <source>
        <dbReference type="Proteomes" id="UP000472262"/>
    </source>
</evidence>
<dbReference type="Proteomes" id="UP000472262">
    <property type="component" value="Unassembled WGS sequence"/>
</dbReference>
<comment type="subcellular location">
    <subcellularLocation>
        <location evidence="5">Nucleus</location>
    </subcellularLocation>
</comment>
<feature type="domain" description="RAI1-like" evidence="7">
    <location>
        <begin position="74"/>
        <end position="328"/>
    </location>
</feature>
<dbReference type="GO" id="GO:0034353">
    <property type="term" value="F:mRNA 5'-diphosphatase activity"/>
    <property type="evidence" value="ECO:0007669"/>
    <property type="project" value="TreeGrafter"/>
</dbReference>
<evidence type="ECO:0000256" key="6">
    <source>
        <dbReference type="SAM" id="MobiDB-lite"/>
    </source>
</evidence>
<proteinExistence type="inferred from homology"/>
<evidence type="ECO:0000256" key="2">
    <source>
        <dbReference type="ARBA" id="ARBA00024458"/>
    </source>
</evidence>
<organism evidence="8 9">
    <name type="scientific">Sinocyclocheilus grahami</name>
    <name type="common">Dianchi golden-line fish</name>
    <name type="synonym">Barbus grahami</name>
    <dbReference type="NCBI Taxonomy" id="75366"/>
    <lineage>
        <taxon>Eukaryota</taxon>
        <taxon>Metazoa</taxon>
        <taxon>Chordata</taxon>
        <taxon>Craniata</taxon>
        <taxon>Vertebrata</taxon>
        <taxon>Euteleostomi</taxon>
        <taxon>Actinopterygii</taxon>
        <taxon>Neopterygii</taxon>
        <taxon>Teleostei</taxon>
        <taxon>Ostariophysi</taxon>
        <taxon>Cypriniformes</taxon>
        <taxon>Cyprinidae</taxon>
        <taxon>Cyprininae</taxon>
        <taxon>Sinocyclocheilus</taxon>
    </lineage>
</organism>
<keyword evidence="9" id="KW-1185">Reference proteome</keyword>